<name>A0ABQ6MWE9_9STRA</name>
<gene>
    <name evidence="1" type="ORF">TeGR_g3814</name>
</gene>
<proteinExistence type="predicted"/>
<protein>
    <submittedName>
        <fullName evidence="1">Uncharacterized protein</fullName>
    </submittedName>
</protein>
<keyword evidence="2" id="KW-1185">Reference proteome</keyword>
<reference evidence="1 2" key="1">
    <citation type="journal article" date="2023" name="Commun. Biol.">
        <title>Genome analysis of Parmales, the sister group of diatoms, reveals the evolutionary specialization of diatoms from phago-mixotrophs to photoautotrophs.</title>
        <authorList>
            <person name="Ban H."/>
            <person name="Sato S."/>
            <person name="Yoshikawa S."/>
            <person name="Yamada K."/>
            <person name="Nakamura Y."/>
            <person name="Ichinomiya M."/>
            <person name="Sato N."/>
            <person name="Blanc-Mathieu R."/>
            <person name="Endo H."/>
            <person name="Kuwata A."/>
            <person name="Ogata H."/>
        </authorList>
    </citation>
    <scope>NUCLEOTIDE SEQUENCE [LARGE SCALE GENOMIC DNA]</scope>
</reference>
<dbReference type="Proteomes" id="UP001165060">
    <property type="component" value="Unassembled WGS sequence"/>
</dbReference>
<comment type="caution">
    <text evidence="1">The sequence shown here is derived from an EMBL/GenBank/DDBJ whole genome shotgun (WGS) entry which is preliminary data.</text>
</comment>
<dbReference type="EMBL" id="BRYB01000664">
    <property type="protein sequence ID" value="GMI34933.1"/>
    <property type="molecule type" value="Genomic_DNA"/>
</dbReference>
<sequence length="292" mass="32808">MGRTILQLQQEADQQLELEMETQMTLEHFLGQMVSLKNAFAMLSDVVMHEVDAARSEARRRVDSCDARIESQRVTADNLIHEYGQLTNRVSAVESKQDRILQELVALRTQGDQTAAWLTTVAEQVSVVKEQMSETTNTQIEHNAGVVKECSQLKLHWEQQSTKIVGRINECGAEVTKQRADLTAATEQRMDDLELLEKALSTLQAQQVRLRANVDEAVIPLQTEAASLRSKADQLDAGLSTVKVDAVETRHELESVERDARHRFDNVSRVFKVFAEALNVQTPPSVANNFKD</sequence>
<evidence type="ECO:0000313" key="1">
    <source>
        <dbReference type="EMBL" id="GMI34933.1"/>
    </source>
</evidence>
<organism evidence="1 2">
    <name type="scientific">Tetraparma gracilis</name>
    <dbReference type="NCBI Taxonomy" id="2962635"/>
    <lineage>
        <taxon>Eukaryota</taxon>
        <taxon>Sar</taxon>
        <taxon>Stramenopiles</taxon>
        <taxon>Ochrophyta</taxon>
        <taxon>Bolidophyceae</taxon>
        <taxon>Parmales</taxon>
        <taxon>Triparmaceae</taxon>
        <taxon>Tetraparma</taxon>
    </lineage>
</organism>
<accession>A0ABQ6MWE9</accession>
<evidence type="ECO:0000313" key="2">
    <source>
        <dbReference type="Proteomes" id="UP001165060"/>
    </source>
</evidence>